<reference evidence="2" key="1">
    <citation type="journal article" date="2019" name="Int. J. Syst. Evol. Microbiol.">
        <title>The Global Catalogue of Microorganisms (GCM) 10K type strain sequencing project: providing services to taxonomists for standard genome sequencing and annotation.</title>
        <authorList>
            <consortium name="The Broad Institute Genomics Platform"/>
            <consortium name="The Broad Institute Genome Sequencing Center for Infectious Disease"/>
            <person name="Wu L."/>
            <person name="Ma J."/>
        </authorList>
    </citation>
    <scope>NUCLEOTIDE SEQUENCE [LARGE SCALE GENOMIC DNA]</scope>
    <source>
        <strain evidence="2">JCM 31319</strain>
    </source>
</reference>
<comment type="caution">
    <text evidence="1">The sequence shown here is derived from an EMBL/GenBank/DDBJ whole genome shotgun (WGS) entry which is preliminary data.</text>
</comment>
<dbReference type="EMBL" id="JBHTLD010000215">
    <property type="protein sequence ID" value="MFD1188106.1"/>
    <property type="molecule type" value="Genomic_DNA"/>
</dbReference>
<name>A0ABW3SUC1_9BACT</name>
<accession>A0ABW3SUC1</accession>
<protein>
    <submittedName>
        <fullName evidence="1">Uncharacterized protein</fullName>
    </submittedName>
</protein>
<proteinExistence type="predicted"/>
<sequence>MTIVLGKEASIQYSEGGNLLDTIPNEESEGWFDIDTDKKIIEVHLK</sequence>
<evidence type="ECO:0000313" key="1">
    <source>
        <dbReference type="EMBL" id="MFD1188106.1"/>
    </source>
</evidence>
<dbReference type="RefSeq" id="WP_377531082.1">
    <property type="nucleotide sequence ID" value="NZ_JBHTLD010000215.1"/>
</dbReference>
<dbReference type="Proteomes" id="UP001597094">
    <property type="component" value="Unassembled WGS sequence"/>
</dbReference>
<organism evidence="1 2">
    <name type="scientific">Pontibacter rugosus</name>
    <dbReference type="NCBI Taxonomy" id="1745966"/>
    <lineage>
        <taxon>Bacteria</taxon>
        <taxon>Pseudomonadati</taxon>
        <taxon>Bacteroidota</taxon>
        <taxon>Cytophagia</taxon>
        <taxon>Cytophagales</taxon>
        <taxon>Hymenobacteraceae</taxon>
        <taxon>Pontibacter</taxon>
    </lineage>
</organism>
<keyword evidence="2" id="KW-1185">Reference proteome</keyword>
<evidence type="ECO:0000313" key="2">
    <source>
        <dbReference type="Proteomes" id="UP001597094"/>
    </source>
</evidence>
<gene>
    <name evidence="1" type="ORF">ACFQ2O_17980</name>
</gene>